<dbReference type="SUPFAM" id="SSF52029">
    <property type="entry name" value="GroEL apical domain-like"/>
    <property type="match status" value="1"/>
</dbReference>
<feature type="compositionally biased region" description="Polar residues" evidence="1">
    <location>
        <begin position="122"/>
        <end position="133"/>
    </location>
</feature>
<proteinExistence type="predicted"/>
<name>S4RPG6_PETMA</name>
<dbReference type="InterPro" id="IPR000591">
    <property type="entry name" value="DEP_dom"/>
</dbReference>
<dbReference type="STRING" id="7757.ENSPMAP00000007102"/>
<sequence length="898" mass="102530">MEFRDHRYRLRNHPNTIVGKELIDWLTLNGHVSTREQGLGIGQALVDGHWLDCVTHLDQIFRDEYALYRPLKKMVSSEPASPDTASLDSVEGPSEPTWFKDIKYEDSDSEGSPGNERMNSLLKGQQSQDEQQSIHISDDFIRESLYTRGVEKPNKDLLLTPLGWHHSALENLREENGERPAMEMLLSASHTHATAVLQQLLCMQCLPLAWCDGVLPIVDQAVRCVRPDVKNDDDDMDIRHYVHIKKIPGGKKFDSVVLNGYVFSKNVVHKKMNSCIRNPKILLLTCSIEYLYREETKFSSICPIVLQEREFLKNFIARIVDMKPHLMLVEKTVSRIAQDMLLENGIALVTNVIMQKVMEMVSRMTQGDLVHSIDQLVTKPRLGSCHKFYVKAFQLPNGKSKTLMFFEGCAQHLGCTVLLRGSGAYELARVKEIILFMVYMVYHSRLEISFLMDEFAWPPSLSRAESLQSIGSEVLVGEHSITNVKNDGSEPPTLNDSPFGLDMETNIHKGQKVETNVEDHVPAMLALHSKEDHAITKASNGSSMSSLTKKTYTQPFPDHSDPLRARCEVAVKTRVDDESQFHDPLRYDMGHSARSEEESHEERLRKITRTFVTEMRDVILSVSPYMTFPEPFVLTDAGSRSPCRCYFSDEIFWSALCHKEAKDMEDRRKKQLLRDMTTAHLVPNGAVSSQRPFVVVEMPNHKLLSAKLIEPLAKNMELARLLADYRAQGGSLRLQSRHILRPGTDWNDQDHDPEQACRERESSWASLDCAEESKQQDPWQRKIDSLNPLHHQKLCVLFSSFSLYSSNAPNPCVSPWLVTMEFYGKQDITLGLFLERYCFRPSYNCPSMYCDTPMVQHARRFVHGNGCVQILLKELQSPVPGYQHSILTWSWCCLCQQV</sequence>
<evidence type="ECO:0000256" key="1">
    <source>
        <dbReference type="SAM" id="MobiDB-lite"/>
    </source>
</evidence>
<dbReference type="SUPFAM" id="SSF54849">
    <property type="entry name" value="GroEL-intermediate domain like"/>
    <property type="match status" value="1"/>
</dbReference>
<dbReference type="Pfam" id="PF00610">
    <property type="entry name" value="DEP"/>
    <property type="match status" value="1"/>
</dbReference>
<feature type="region of interest" description="Disordered" evidence="1">
    <location>
        <begin position="76"/>
        <end position="133"/>
    </location>
</feature>
<dbReference type="SMART" id="SM00049">
    <property type="entry name" value="DEP"/>
    <property type="match status" value="1"/>
</dbReference>
<dbReference type="PROSITE" id="PS50186">
    <property type="entry name" value="DEP"/>
    <property type="match status" value="1"/>
</dbReference>
<dbReference type="GO" id="GO:0000285">
    <property type="term" value="F:1-phosphatidylinositol-3-phosphate 5-kinase activity"/>
    <property type="evidence" value="ECO:0007669"/>
    <property type="project" value="InterPro"/>
</dbReference>
<reference evidence="3" key="2">
    <citation type="submission" date="2025-09" db="UniProtKB">
        <authorList>
            <consortium name="Ensembl"/>
        </authorList>
    </citation>
    <scope>IDENTIFICATION</scope>
</reference>
<dbReference type="InterPro" id="IPR036388">
    <property type="entry name" value="WH-like_DNA-bd_sf"/>
</dbReference>
<dbReference type="PANTHER" id="PTHR46715">
    <property type="entry name" value="1-PHOSPHATIDYLINOSITOL 3-PHOSPHATE 5-KINASE"/>
    <property type="match status" value="1"/>
</dbReference>
<dbReference type="HOGENOM" id="CLU_000480_2_0_1"/>
<dbReference type="Ensembl" id="ENSPMAT00000007134.1">
    <property type="protein sequence ID" value="ENSPMAP00000007102.1"/>
    <property type="gene ID" value="ENSPMAG00000006449.1"/>
</dbReference>
<dbReference type="Pfam" id="PF00118">
    <property type="entry name" value="Cpn60_TCP1"/>
    <property type="match status" value="1"/>
</dbReference>
<organism evidence="3">
    <name type="scientific">Petromyzon marinus</name>
    <name type="common">Sea lamprey</name>
    <dbReference type="NCBI Taxonomy" id="7757"/>
    <lineage>
        <taxon>Eukaryota</taxon>
        <taxon>Metazoa</taxon>
        <taxon>Chordata</taxon>
        <taxon>Craniata</taxon>
        <taxon>Vertebrata</taxon>
        <taxon>Cyclostomata</taxon>
        <taxon>Hyperoartia</taxon>
        <taxon>Petromyzontiformes</taxon>
        <taxon>Petromyzontidae</taxon>
        <taxon>Petromyzon</taxon>
    </lineage>
</organism>
<dbReference type="Gene3D" id="1.10.10.10">
    <property type="entry name" value="Winged helix-like DNA-binding domain superfamily/Winged helix DNA-binding domain"/>
    <property type="match status" value="1"/>
</dbReference>
<dbReference type="GO" id="GO:0090385">
    <property type="term" value="P:phagosome-lysosome fusion"/>
    <property type="evidence" value="ECO:0007669"/>
    <property type="project" value="TreeGrafter"/>
</dbReference>
<dbReference type="CDD" id="cd03334">
    <property type="entry name" value="Fab1_TCP"/>
    <property type="match status" value="1"/>
</dbReference>
<dbReference type="GO" id="GO:0052810">
    <property type="term" value="F:1-phosphatidylinositol-5-kinase activity"/>
    <property type="evidence" value="ECO:0007669"/>
    <property type="project" value="TreeGrafter"/>
</dbReference>
<dbReference type="InterPro" id="IPR002423">
    <property type="entry name" value="Cpn60/GroEL/TCP-1"/>
</dbReference>
<dbReference type="InterPro" id="IPR027409">
    <property type="entry name" value="GroEL-like_apical_dom_sf"/>
</dbReference>
<feature type="domain" description="DEP" evidence="2">
    <location>
        <begin position="1"/>
        <end position="72"/>
    </location>
</feature>
<dbReference type="GO" id="GO:0031410">
    <property type="term" value="C:cytoplasmic vesicle"/>
    <property type="evidence" value="ECO:0007669"/>
    <property type="project" value="TreeGrafter"/>
</dbReference>
<dbReference type="GeneTree" id="ENSGT00940000156307"/>
<dbReference type="GO" id="GO:0035556">
    <property type="term" value="P:intracellular signal transduction"/>
    <property type="evidence" value="ECO:0007669"/>
    <property type="project" value="InterPro"/>
</dbReference>
<evidence type="ECO:0000259" key="2">
    <source>
        <dbReference type="PROSITE" id="PS50186"/>
    </source>
</evidence>
<dbReference type="GO" id="GO:0005524">
    <property type="term" value="F:ATP binding"/>
    <property type="evidence" value="ECO:0007669"/>
    <property type="project" value="InterPro"/>
</dbReference>
<reference evidence="3" key="1">
    <citation type="submission" date="2025-08" db="UniProtKB">
        <authorList>
            <consortium name="Ensembl"/>
        </authorList>
    </citation>
    <scope>IDENTIFICATION</scope>
</reference>
<dbReference type="InterPro" id="IPR043548">
    <property type="entry name" value="PIKfyve"/>
</dbReference>
<evidence type="ECO:0000313" key="3">
    <source>
        <dbReference type="Ensembl" id="ENSPMAP00000007102.1"/>
    </source>
</evidence>
<dbReference type="GO" id="GO:0032438">
    <property type="term" value="P:melanosome organization"/>
    <property type="evidence" value="ECO:0007669"/>
    <property type="project" value="TreeGrafter"/>
</dbReference>
<dbReference type="InterPro" id="IPR027410">
    <property type="entry name" value="TCP-1-like_intermed_sf"/>
</dbReference>
<dbReference type="GO" id="GO:0030593">
    <property type="term" value="P:neutrophil chemotaxis"/>
    <property type="evidence" value="ECO:0007669"/>
    <property type="project" value="TreeGrafter"/>
</dbReference>
<dbReference type="FunFam" id="3.50.7.10:FF:000007">
    <property type="entry name" value="1-phosphatidylinositol 3-phosphate 5-kinase isoform X1"/>
    <property type="match status" value="1"/>
</dbReference>
<dbReference type="OMA" id="FNIRMAY"/>
<accession>S4RPG6</accession>
<dbReference type="PANTHER" id="PTHR46715:SF1">
    <property type="entry name" value="1-PHOSPHATIDYLINOSITOL 3-PHOSPHATE 5-KINASE"/>
    <property type="match status" value="1"/>
</dbReference>
<dbReference type="FunFam" id="1.10.10.10:FF:000206">
    <property type="entry name" value="1-phosphatidylinositol 3-phosphate 5-kinase isoform X1"/>
    <property type="match status" value="1"/>
</dbReference>
<dbReference type="Gene3D" id="3.50.7.10">
    <property type="entry name" value="GroEL"/>
    <property type="match status" value="1"/>
</dbReference>
<dbReference type="SUPFAM" id="SSF46785">
    <property type="entry name" value="Winged helix' DNA-binding domain"/>
    <property type="match status" value="1"/>
</dbReference>
<protein>
    <recommendedName>
        <fullName evidence="2">DEP domain-containing protein</fullName>
    </recommendedName>
</protein>
<dbReference type="InterPro" id="IPR036390">
    <property type="entry name" value="WH_DNA-bd_sf"/>
</dbReference>
<dbReference type="GO" id="GO:0012506">
    <property type="term" value="C:vesicle membrane"/>
    <property type="evidence" value="ECO:0007669"/>
    <property type="project" value="TreeGrafter"/>
</dbReference>
<dbReference type="AlphaFoldDB" id="S4RPG6"/>
<dbReference type="GO" id="GO:1903426">
    <property type="term" value="P:regulation of reactive oxygen species biosynthetic process"/>
    <property type="evidence" value="ECO:0007669"/>
    <property type="project" value="TreeGrafter"/>
</dbReference>